<reference evidence="1 2" key="1">
    <citation type="submission" date="2019-06" db="EMBL/GenBank/DDBJ databases">
        <title>Whole genome shotgun sequence of Streptomyces cacaoi subsp. cacaoi NBRC 12748.</title>
        <authorList>
            <person name="Hosoyama A."/>
            <person name="Uohara A."/>
            <person name="Ohji S."/>
            <person name="Ichikawa N."/>
        </authorList>
    </citation>
    <scope>NUCLEOTIDE SEQUENCE [LARGE SCALE GENOMIC DNA]</scope>
    <source>
        <strain evidence="1 2">NBRC 12748</strain>
    </source>
</reference>
<evidence type="ECO:0000313" key="1">
    <source>
        <dbReference type="EMBL" id="GEB48927.1"/>
    </source>
</evidence>
<dbReference type="PANTHER" id="PTHR42905:SF16">
    <property type="entry name" value="CARBOXYPHOSPHONOENOLPYRUVATE PHOSPHONOMUTASE-LIKE PROTEIN (AFU_ORTHOLOGUE AFUA_5G07230)"/>
    <property type="match status" value="1"/>
</dbReference>
<proteinExistence type="predicted"/>
<evidence type="ECO:0000313" key="2">
    <source>
        <dbReference type="Proteomes" id="UP000319210"/>
    </source>
</evidence>
<dbReference type="InterPro" id="IPR040442">
    <property type="entry name" value="Pyrv_kinase-like_dom_sf"/>
</dbReference>
<name>A0A4Y3QW79_STRCI</name>
<dbReference type="Proteomes" id="UP000319210">
    <property type="component" value="Unassembled WGS sequence"/>
</dbReference>
<sequence>MLPGPWDAASAVAFAEAGHAALATPSHGVSAALGYADGACPAGEMFAAVGRIVRAVADREVPVSADIERGYGLPPAEIVERLLATGAVGCNLEDTGPDGRLVDPERQAEWLAQVRTAAGPDVLYLNARVDSYLRGAADPLADALARARRYVAAGADCVYPLGAPTDDLRVLAAELPVPVNAVSDAGSPAPGELAAAGARRVTFGGSLALRSFREVAALARGLRET</sequence>
<organism evidence="1 2">
    <name type="scientific">Streptomyces cacaoi</name>
    <dbReference type="NCBI Taxonomy" id="1898"/>
    <lineage>
        <taxon>Bacteria</taxon>
        <taxon>Bacillati</taxon>
        <taxon>Actinomycetota</taxon>
        <taxon>Actinomycetes</taxon>
        <taxon>Kitasatosporales</taxon>
        <taxon>Streptomycetaceae</taxon>
        <taxon>Streptomyces</taxon>
    </lineage>
</organism>
<gene>
    <name evidence="1" type="ORF">SCA03_14780</name>
</gene>
<dbReference type="Gene3D" id="3.20.20.60">
    <property type="entry name" value="Phosphoenolpyruvate-binding domains"/>
    <property type="match status" value="1"/>
</dbReference>
<keyword evidence="2" id="KW-1185">Reference proteome</keyword>
<protein>
    <submittedName>
        <fullName evidence="1">Carboxyvinyl-carboxyphosphonate phosphorylmutase</fullName>
    </submittedName>
</protein>
<dbReference type="Pfam" id="PF13714">
    <property type="entry name" value="PEP_mutase"/>
    <property type="match status" value="1"/>
</dbReference>
<dbReference type="SUPFAM" id="SSF51621">
    <property type="entry name" value="Phosphoenolpyruvate/pyruvate domain"/>
    <property type="match status" value="1"/>
</dbReference>
<dbReference type="PANTHER" id="PTHR42905">
    <property type="entry name" value="PHOSPHOENOLPYRUVATE CARBOXYLASE"/>
    <property type="match status" value="1"/>
</dbReference>
<comment type="caution">
    <text evidence="1">The sequence shown here is derived from an EMBL/GenBank/DDBJ whole genome shotgun (WGS) entry which is preliminary data.</text>
</comment>
<accession>A0A4Y3QW79</accession>
<dbReference type="GO" id="GO:0003824">
    <property type="term" value="F:catalytic activity"/>
    <property type="evidence" value="ECO:0007669"/>
    <property type="project" value="InterPro"/>
</dbReference>
<dbReference type="AlphaFoldDB" id="A0A4Y3QW79"/>
<dbReference type="EMBL" id="BJMM01000004">
    <property type="protein sequence ID" value="GEB48927.1"/>
    <property type="molecule type" value="Genomic_DNA"/>
</dbReference>
<dbReference type="InterPro" id="IPR015813">
    <property type="entry name" value="Pyrv/PenolPyrv_kinase-like_dom"/>
</dbReference>
<dbReference type="InterPro" id="IPR039556">
    <property type="entry name" value="ICL/PEPM"/>
</dbReference>
<dbReference type="CDD" id="cd00377">
    <property type="entry name" value="ICL_PEPM"/>
    <property type="match status" value="1"/>
</dbReference>